<dbReference type="GO" id="GO:0070628">
    <property type="term" value="F:proteasome binding"/>
    <property type="evidence" value="ECO:0007669"/>
    <property type="project" value="InterPro"/>
</dbReference>
<dbReference type="Pfam" id="PF11919">
    <property type="entry name" value="PSME4_C"/>
    <property type="match status" value="1"/>
</dbReference>
<feature type="domain" description="Proteasome activator complex subunit 4 C-terminal" evidence="11">
    <location>
        <begin position="1770"/>
        <end position="1854"/>
    </location>
</feature>
<organism evidence="14 15">
    <name type="scientific">Rhizoctonia solani</name>
    <dbReference type="NCBI Taxonomy" id="456999"/>
    <lineage>
        <taxon>Eukaryota</taxon>
        <taxon>Fungi</taxon>
        <taxon>Dikarya</taxon>
        <taxon>Basidiomycota</taxon>
        <taxon>Agaricomycotina</taxon>
        <taxon>Agaricomycetes</taxon>
        <taxon>Cantharellales</taxon>
        <taxon>Ceratobasidiaceae</taxon>
        <taxon>Rhizoctonia</taxon>
    </lineage>
</organism>
<dbReference type="GO" id="GO:0010499">
    <property type="term" value="P:proteasomal ubiquitin-independent protein catabolic process"/>
    <property type="evidence" value="ECO:0007669"/>
    <property type="project" value="TreeGrafter"/>
</dbReference>
<evidence type="ECO:0000256" key="2">
    <source>
        <dbReference type="ARBA" id="ARBA00004496"/>
    </source>
</evidence>
<dbReference type="InterPro" id="IPR055455">
    <property type="entry name" value="HEAT_PSME4"/>
</dbReference>
<evidence type="ECO:0000259" key="13">
    <source>
        <dbReference type="Pfam" id="PF23096"/>
    </source>
</evidence>
<evidence type="ECO:0000256" key="7">
    <source>
        <dbReference type="ARBA" id="ARBA00023204"/>
    </source>
</evidence>
<evidence type="ECO:0000256" key="6">
    <source>
        <dbReference type="ARBA" id="ARBA00022763"/>
    </source>
</evidence>
<evidence type="ECO:0000256" key="10">
    <source>
        <dbReference type="SAM" id="MobiDB-lite"/>
    </source>
</evidence>
<evidence type="ECO:0000313" key="14">
    <source>
        <dbReference type="EMBL" id="CAE6491573.1"/>
    </source>
</evidence>
<evidence type="ECO:0000256" key="9">
    <source>
        <dbReference type="PROSITE-ProRule" id="PRU00103"/>
    </source>
</evidence>
<reference evidence="14" key="1">
    <citation type="submission" date="2021-01" db="EMBL/GenBank/DDBJ databases">
        <authorList>
            <person name="Kaushik A."/>
        </authorList>
    </citation>
    <scope>NUCLEOTIDE SEQUENCE</scope>
    <source>
        <strain evidence="14">Type strain: AG8-Rh-89/</strain>
    </source>
</reference>
<dbReference type="InterPro" id="IPR035309">
    <property type="entry name" value="PSME4"/>
</dbReference>
<dbReference type="GO" id="GO:0006281">
    <property type="term" value="P:DNA repair"/>
    <property type="evidence" value="ECO:0007669"/>
    <property type="project" value="UniProtKB-KW"/>
</dbReference>
<dbReference type="SUPFAM" id="SSF48371">
    <property type="entry name" value="ARM repeat"/>
    <property type="match status" value="2"/>
</dbReference>
<feature type="repeat" description="HEAT" evidence="9">
    <location>
        <begin position="1704"/>
        <end position="1742"/>
    </location>
</feature>
<dbReference type="Gene3D" id="1.25.10.10">
    <property type="entry name" value="Leucine-rich Repeat Variant"/>
    <property type="match status" value="1"/>
</dbReference>
<dbReference type="Proteomes" id="UP000663850">
    <property type="component" value="Unassembled WGS sequence"/>
</dbReference>
<dbReference type="Pfam" id="PF02985">
    <property type="entry name" value="HEAT"/>
    <property type="match status" value="1"/>
</dbReference>
<protein>
    <recommendedName>
        <fullName evidence="16">Proteasome activator complex subunit 4</fullName>
    </recommendedName>
</protein>
<comment type="subcellular location">
    <subcellularLocation>
        <location evidence="2">Cytoplasm</location>
    </subcellularLocation>
    <subcellularLocation>
        <location evidence="1">Nucleus speckle</location>
    </subcellularLocation>
</comment>
<comment type="similarity">
    <text evidence="3">Belongs to the BLM10 family.</text>
</comment>
<dbReference type="GO" id="GO:0016504">
    <property type="term" value="F:peptidase activator activity"/>
    <property type="evidence" value="ECO:0007669"/>
    <property type="project" value="InterPro"/>
</dbReference>
<evidence type="ECO:0008006" key="16">
    <source>
        <dbReference type="Google" id="ProtNLM"/>
    </source>
</evidence>
<dbReference type="InterPro" id="IPR000357">
    <property type="entry name" value="HEAT"/>
</dbReference>
<evidence type="ECO:0000256" key="5">
    <source>
        <dbReference type="ARBA" id="ARBA00022737"/>
    </source>
</evidence>
<evidence type="ECO:0000256" key="3">
    <source>
        <dbReference type="ARBA" id="ARBA00005739"/>
    </source>
</evidence>
<feature type="domain" description="Proteasome activator Blm10 middle HEAT repeats region" evidence="12">
    <location>
        <begin position="314"/>
        <end position="837"/>
    </location>
</feature>
<feature type="region of interest" description="Disordered" evidence="10">
    <location>
        <begin position="250"/>
        <end position="275"/>
    </location>
</feature>
<dbReference type="Pfam" id="PF23096">
    <property type="entry name" value="HEAT_PSME4"/>
    <property type="match status" value="1"/>
</dbReference>
<dbReference type="PANTHER" id="PTHR32170:SF3">
    <property type="entry name" value="PROTEASOME ACTIVATOR COMPLEX SUBUNIT 4"/>
    <property type="match status" value="1"/>
</dbReference>
<evidence type="ECO:0000259" key="11">
    <source>
        <dbReference type="Pfam" id="PF11919"/>
    </source>
</evidence>
<dbReference type="InterPro" id="IPR016024">
    <property type="entry name" value="ARM-type_fold"/>
</dbReference>
<name>A0A8H3CRR3_9AGAM</name>
<dbReference type="EMBL" id="CAJMWZ010004552">
    <property type="protein sequence ID" value="CAE6491573.1"/>
    <property type="molecule type" value="Genomic_DNA"/>
</dbReference>
<keyword evidence="8" id="KW-0539">Nucleus</keyword>
<dbReference type="PANTHER" id="PTHR32170">
    <property type="entry name" value="PROTEASOME ACTIVATOR COMPLEX SUBUNIT 4"/>
    <property type="match status" value="1"/>
</dbReference>
<dbReference type="InterPro" id="IPR021133">
    <property type="entry name" value="HEAT_type_2"/>
</dbReference>
<dbReference type="InterPro" id="IPR021843">
    <property type="entry name" value="PSME4_C"/>
</dbReference>
<keyword evidence="6" id="KW-0227">DNA damage</keyword>
<comment type="caution">
    <text evidence="14">The sequence shown here is derived from an EMBL/GenBank/DDBJ whole genome shotgun (WGS) entry which is preliminary data.</text>
</comment>
<proteinExistence type="inferred from homology"/>
<dbReference type="InterPro" id="IPR011989">
    <property type="entry name" value="ARM-like"/>
</dbReference>
<evidence type="ECO:0000256" key="8">
    <source>
        <dbReference type="ARBA" id="ARBA00023242"/>
    </source>
</evidence>
<keyword evidence="5" id="KW-0677">Repeat</keyword>
<accession>A0A8H3CRR3</accession>
<keyword evidence="4" id="KW-0963">Cytoplasm</keyword>
<dbReference type="InterPro" id="IPR032430">
    <property type="entry name" value="Blm10_mid"/>
</dbReference>
<evidence type="ECO:0000313" key="15">
    <source>
        <dbReference type="Proteomes" id="UP000663850"/>
    </source>
</evidence>
<dbReference type="GO" id="GO:0005829">
    <property type="term" value="C:cytosol"/>
    <property type="evidence" value="ECO:0007669"/>
    <property type="project" value="TreeGrafter"/>
</dbReference>
<evidence type="ECO:0000259" key="12">
    <source>
        <dbReference type="Pfam" id="PF16507"/>
    </source>
</evidence>
<dbReference type="GO" id="GO:0016607">
    <property type="term" value="C:nuclear speck"/>
    <property type="evidence" value="ECO:0007669"/>
    <property type="project" value="UniProtKB-SubCell"/>
</dbReference>
<dbReference type="PROSITE" id="PS50077">
    <property type="entry name" value="HEAT_REPEAT"/>
    <property type="match status" value="1"/>
</dbReference>
<sequence>MSETSDDHVNSGDNEFASIAVYRAHLPYETETPEDMNKLLESIVGRIVICIRAKEWEMLGNWNNRLQGWMSLKYPMPRELRARLAKLYYGLCILPGIEPSRYQEWADILGQLIYVKSGHKLRLELDELQFDWLPLWRRCQREIWPSQRAMDSSRNVMNILLYVAEVSRIYYPHGEIPKMLDEFIPLVTQDSIQTMIIVITSFISPSHPDIYLPALFKIWEAFNSTVVDDRLIHVMGNLAEEHCAGVPVGQSLSSGSTSSHADKSTRQPTKVKKNDSRTQSLAILLVYSMALDGPVRVQDSAAGFVAGSRALDSLDKLITSVESFFHPSNAGQWTLLLVSFLQRITYEFNRRWYEETSSKCKTPGKWRLDQSMRHAFVSILKTPALLAIFSKDQIASSFAQGSLKSMIMLEPQLLMPDILERAYSGLESINETHRTTVVMNSLTGIALPLASSQHWLGGQKHIVPLLELSIPGIDLNDPGKTICACMLIVSILQYVKIGDLTQYEAPPILETSYKVEHTDPDIPAGPFTPMGAEEEDSLTRQSTGAFSDWITSFFRRVFHLLENLPEEGSNKKTGGKSEEQVLKALRSALDVVTYHLSDHMFDLVLKLVFDYASTNARANSIRAFGYVVSCLSRARPKDTLAKFLPHCIRQVEVELAAGASSVRTTAAHAVISSDTTLLWNMGILRGILGYGGPELLHHKEDILKMFKLLIQHCYNERGYSGTGRIISKVLHTLTSIYPLHSYFLNSDDWYNPEMDQVHNRKWGTVMEAKDVTLEWHVPSTKEIDFAIEILDQIVGPSVQAFNSSIDAPDSQRDGVWRNDLCRHLHAVRSAWSGLAMIIWLDKSRAFNSLLEEDIETEELIPQAMPVKSGFALQDPRDYRYQRVLRHRTRFGQLLHRAGTALKSADTEDHIDLVMSVLRGVDTFLLDYGVTRDTYAGVAKQFELAKQLTRLHAKQKAFPRLVWIKRAQSYHALRCHFASMYQRRSELDDQIINVLFDFSVSAYTRIRRQAQAVLHTIVGYYVRSTRMVVTRAFEELEKQVKLEKSSEPDRMKGALHVIWNKAIIGWIVSRSDYRGPFLLAVMACQSQDKLSIQKVRTSLLSKYLWLKYNKRRLLPSLTKVRYNQVSPPLVDFVLVVPKLAPELFETYSLTHDDNSLDDVLIELEGTGLSPTDQQLLSRIIAKRSSRISKYNADYAIMTREIAQVCLKPRTHWRYLQFGLRVLSATLRKDDVPADIVVQAFANNATSDFATLRWYAQRAIVKVMKHIKLRTYSPNDVYGPLVNPLQRRIDVQDGHALLESLKTACVYGDQSAIFVDWIENTGFIAWTPSIKAYVMPPDDDALAWDPTSANALRIIEETINTTSFWTKLAQLYSQESARGNSSIELRDDYIDFIKSLFKEIMCGVMRGSKHWSKSAHSQLWTWVEERLRQIFDRIKPDTLRIWEGMLTTQIIKRDPRRHPGLVDFIKNLPVDFDNESAFYVNKTISTRCIAVEELGKRLGNWLDDYLVTLFDHVDNTHSEIRSAIAQNIHCIKQAQWRPLYPSVSQFLDACRNESDPLQIRQTAHMDKIEALVVQFPRWRVERLPPPKVNQSQYDKCGLTVLQWIWSAGHAADAPSIFPYVMQLLPEMLQMSNLNDSSELMMYSNAVLYLLSAVTPPLDYVEPIVNELIHAITSSPLWRVRLNALPILQVFYFRNLPSMTGATITRIIGVLLECLKDDNVEVRQMAAKTLAGLLRCSKRDKIPELKNRFVRIVKRSKLPDRKDPGYSEAIRVLHSAILGLCSLIDVYPYSVEKWMPPLCEVLARHTYAPAPISTTIRKCASDFKKSHTDTWHMDQLMFNEDEAAAFSTMLSGTSYYA</sequence>
<feature type="domain" description="Proteasome activator complex subunit 4-like HEAT repeat-like" evidence="13">
    <location>
        <begin position="1396"/>
        <end position="1476"/>
    </location>
</feature>
<gene>
    <name evidence="14" type="ORF">RDB_LOCUS84775</name>
</gene>
<evidence type="ECO:0000256" key="4">
    <source>
        <dbReference type="ARBA" id="ARBA00022490"/>
    </source>
</evidence>
<evidence type="ECO:0000256" key="1">
    <source>
        <dbReference type="ARBA" id="ARBA00004324"/>
    </source>
</evidence>
<dbReference type="Pfam" id="PF16507">
    <property type="entry name" value="HEAT_PSME4_mid"/>
    <property type="match status" value="1"/>
</dbReference>
<keyword evidence="7" id="KW-0234">DNA repair</keyword>